<dbReference type="GO" id="GO:0004523">
    <property type="term" value="F:RNA-DNA hybrid ribonuclease activity"/>
    <property type="evidence" value="ECO:0007669"/>
    <property type="project" value="InterPro"/>
</dbReference>
<dbReference type="CDD" id="cd09279">
    <property type="entry name" value="RNase_HI_like"/>
    <property type="match status" value="1"/>
</dbReference>
<name>A0A1E7FBY5_9STRA</name>
<dbReference type="EMBL" id="KV784359">
    <property type="protein sequence ID" value="OEU15671.1"/>
    <property type="molecule type" value="Genomic_DNA"/>
</dbReference>
<evidence type="ECO:0000313" key="3">
    <source>
        <dbReference type="EMBL" id="OEU15671.1"/>
    </source>
</evidence>
<dbReference type="InterPro" id="IPR036397">
    <property type="entry name" value="RNaseH_sf"/>
</dbReference>
<dbReference type="InterPro" id="IPR002156">
    <property type="entry name" value="RNaseH_domain"/>
</dbReference>
<sequence length="284" mass="32254">MYVSGDRTVFEAEYSALILGIDYAVNVLKTRYLIVSSTNDVIVKHIRGVFTVSKSSLKVLLDVIEISQQKLREFTIEQIPLEENSDANVLAMKALATRKSLNIDDKDWKVEYNDPIHKLQRNNPPKIGRWKQPDDPAQSTKIDPSRQYLLQFDGGARVNGTSGAGLVLYDNESGKEIWCGYYFHPEATTNNVAESLGIKKLIVEGDSLLVVRQMNGIYRTREVVLELFREEALQIVEDLSYCQIRFIPRAENKRADWLANHAMNLQESGGFIRGMNDYSSIDEC</sequence>
<feature type="domain" description="RNase H type-1" evidence="2">
    <location>
        <begin position="4"/>
        <end position="93"/>
    </location>
</feature>
<dbReference type="GO" id="GO:0003676">
    <property type="term" value="F:nucleic acid binding"/>
    <property type="evidence" value="ECO:0007669"/>
    <property type="project" value="InterPro"/>
</dbReference>
<evidence type="ECO:0000313" key="4">
    <source>
        <dbReference type="Proteomes" id="UP000095751"/>
    </source>
</evidence>
<dbReference type="Pfam" id="PF13456">
    <property type="entry name" value="RVT_3"/>
    <property type="match status" value="2"/>
</dbReference>
<dbReference type="Proteomes" id="UP000095751">
    <property type="component" value="Unassembled WGS sequence"/>
</dbReference>
<evidence type="ECO:0000256" key="1">
    <source>
        <dbReference type="SAM" id="MobiDB-lite"/>
    </source>
</evidence>
<dbReference type="OrthoDB" id="1938096at2759"/>
<evidence type="ECO:0000259" key="2">
    <source>
        <dbReference type="Pfam" id="PF13456"/>
    </source>
</evidence>
<gene>
    <name evidence="3" type="ORF">FRACYDRAFT_269451</name>
</gene>
<dbReference type="SUPFAM" id="SSF53098">
    <property type="entry name" value="Ribonuclease H-like"/>
    <property type="match status" value="2"/>
</dbReference>
<dbReference type="AlphaFoldDB" id="A0A1E7FBY5"/>
<dbReference type="Gene3D" id="3.30.420.10">
    <property type="entry name" value="Ribonuclease H-like superfamily/Ribonuclease H"/>
    <property type="match status" value="2"/>
</dbReference>
<dbReference type="PANTHER" id="PTHR48475:SF1">
    <property type="entry name" value="RNASE H TYPE-1 DOMAIN-CONTAINING PROTEIN"/>
    <property type="match status" value="1"/>
</dbReference>
<keyword evidence="4" id="KW-1185">Reference proteome</keyword>
<dbReference type="KEGG" id="fcy:FRACYDRAFT_269451"/>
<feature type="domain" description="RNase H type-1" evidence="2">
    <location>
        <begin position="192"/>
        <end position="262"/>
    </location>
</feature>
<proteinExistence type="predicted"/>
<protein>
    <recommendedName>
        <fullName evidence="2">RNase H type-1 domain-containing protein</fullName>
    </recommendedName>
</protein>
<accession>A0A1E7FBY5</accession>
<dbReference type="InParanoid" id="A0A1E7FBY5"/>
<feature type="region of interest" description="Disordered" evidence="1">
    <location>
        <begin position="121"/>
        <end position="141"/>
    </location>
</feature>
<organism evidence="3 4">
    <name type="scientific">Fragilariopsis cylindrus CCMP1102</name>
    <dbReference type="NCBI Taxonomy" id="635003"/>
    <lineage>
        <taxon>Eukaryota</taxon>
        <taxon>Sar</taxon>
        <taxon>Stramenopiles</taxon>
        <taxon>Ochrophyta</taxon>
        <taxon>Bacillariophyta</taxon>
        <taxon>Bacillariophyceae</taxon>
        <taxon>Bacillariophycidae</taxon>
        <taxon>Bacillariales</taxon>
        <taxon>Bacillariaceae</taxon>
        <taxon>Fragilariopsis</taxon>
    </lineage>
</organism>
<dbReference type="PANTHER" id="PTHR48475">
    <property type="entry name" value="RIBONUCLEASE H"/>
    <property type="match status" value="1"/>
</dbReference>
<reference evidence="3 4" key="1">
    <citation type="submission" date="2016-09" db="EMBL/GenBank/DDBJ databases">
        <title>Extensive genetic diversity and differential bi-allelic expression allows diatom success in the polar Southern Ocean.</title>
        <authorList>
            <consortium name="DOE Joint Genome Institute"/>
            <person name="Mock T."/>
            <person name="Otillar R.P."/>
            <person name="Strauss J."/>
            <person name="Dupont C."/>
            <person name="Frickenhaus S."/>
            <person name="Maumus F."/>
            <person name="Mcmullan M."/>
            <person name="Sanges R."/>
            <person name="Schmutz J."/>
            <person name="Toseland A."/>
            <person name="Valas R."/>
            <person name="Veluchamy A."/>
            <person name="Ward B.J."/>
            <person name="Allen A."/>
            <person name="Barry K."/>
            <person name="Falciatore A."/>
            <person name="Ferrante M."/>
            <person name="Fortunato A.E."/>
            <person name="Gloeckner G."/>
            <person name="Gruber A."/>
            <person name="Hipkin R."/>
            <person name="Janech M."/>
            <person name="Kroth P."/>
            <person name="Leese F."/>
            <person name="Lindquist E."/>
            <person name="Lyon B.R."/>
            <person name="Martin J."/>
            <person name="Mayer C."/>
            <person name="Parker M."/>
            <person name="Quesneville H."/>
            <person name="Raymond J."/>
            <person name="Uhlig C."/>
            <person name="Valentin K.U."/>
            <person name="Worden A.Z."/>
            <person name="Armbrust E.V."/>
            <person name="Bowler C."/>
            <person name="Green B."/>
            <person name="Moulton V."/>
            <person name="Van Oosterhout C."/>
            <person name="Grigoriev I."/>
        </authorList>
    </citation>
    <scope>NUCLEOTIDE SEQUENCE [LARGE SCALE GENOMIC DNA]</scope>
    <source>
        <strain evidence="3 4">CCMP1102</strain>
    </source>
</reference>
<dbReference type="InterPro" id="IPR012337">
    <property type="entry name" value="RNaseH-like_sf"/>
</dbReference>